<dbReference type="CDD" id="cd06225">
    <property type="entry name" value="HAMP"/>
    <property type="match status" value="1"/>
</dbReference>
<feature type="transmembrane region" description="Helical" evidence="6">
    <location>
        <begin position="312"/>
        <end position="337"/>
    </location>
</feature>
<dbReference type="PANTHER" id="PTHR32089">
    <property type="entry name" value="METHYL-ACCEPTING CHEMOTAXIS PROTEIN MCPB"/>
    <property type="match status" value="1"/>
</dbReference>
<evidence type="ECO:0000259" key="8">
    <source>
        <dbReference type="PROSITE" id="PS50111"/>
    </source>
</evidence>
<evidence type="ECO:0000259" key="10">
    <source>
        <dbReference type="PROSITE" id="PS50885"/>
    </source>
</evidence>
<protein>
    <recommendedName>
        <fullName evidence="13">Methyl-accepting chemotaxis protein</fullName>
    </recommendedName>
</protein>
<dbReference type="EMBL" id="MLCO01000175">
    <property type="protein sequence ID" value="ONG51004.1"/>
    <property type="molecule type" value="Genomic_DNA"/>
</dbReference>
<evidence type="ECO:0000256" key="2">
    <source>
        <dbReference type="ARBA" id="ARBA00022519"/>
    </source>
</evidence>
<keyword evidence="2" id="KW-1003">Cell membrane</keyword>
<evidence type="ECO:0000256" key="5">
    <source>
        <dbReference type="PROSITE-ProRule" id="PRU00284"/>
    </source>
</evidence>
<dbReference type="Gene3D" id="1.10.287.950">
    <property type="entry name" value="Methyl-accepting chemotaxis protein"/>
    <property type="match status" value="1"/>
</dbReference>
<keyword evidence="3 5" id="KW-0807">Transducer</keyword>
<comment type="similarity">
    <text evidence="4">Belongs to the methyl-accepting chemotaxis (MCP) protein family.</text>
</comment>
<feature type="signal peptide" evidence="7">
    <location>
        <begin position="1"/>
        <end position="21"/>
    </location>
</feature>
<accession>A0A1V2GZK4</accession>
<organism evidence="11 12">
    <name type="scientific">Teichococcus deserti</name>
    <dbReference type="NCBI Taxonomy" id="1817963"/>
    <lineage>
        <taxon>Bacteria</taxon>
        <taxon>Pseudomonadati</taxon>
        <taxon>Pseudomonadota</taxon>
        <taxon>Alphaproteobacteria</taxon>
        <taxon>Acetobacterales</taxon>
        <taxon>Roseomonadaceae</taxon>
        <taxon>Roseomonas</taxon>
    </lineage>
</organism>
<name>A0A1V2GZK4_9PROT</name>
<dbReference type="PROSITE" id="PS50885">
    <property type="entry name" value="HAMP"/>
    <property type="match status" value="1"/>
</dbReference>
<dbReference type="InterPro" id="IPR003660">
    <property type="entry name" value="HAMP_dom"/>
</dbReference>
<dbReference type="PANTHER" id="PTHR32089:SF112">
    <property type="entry name" value="LYSOZYME-LIKE PROTEIN-RELATED"/>
    <property type="match status" value="1"/>
</dbReference>
<evidence type="ECO:0000256" key="6">
    <source>
        <dbReference type="SAM" id="Phobius"/>
    </source>
</evidence>
<dbReference type="PROSITE" id="PS50111">
    <property type="entry name" value="CHEMOTAXIS_TRANSDUC_2"/>
    <property type="match status" value="1"/>
</dbReference>
<evidence type="ECO:0000259" key="9">
    <source>
        <dbReference type="PROSITE" id="PS50192"/>
    </source>
</evidence>
<feature type="chain" id="PRO_5012640682" description="Methyl-accepting chemotaxis protein" evidence="7">
    <location>
        <begin position="22"/>
        <end position="687"/>
    </location>
</feature>
<dbReference type="Gene3D" id="1.10.8.500">
    <property type="entry name" value="HAMP domain in histidine kinase"/>
    <property type="match status" value="1"/>
</dbReference>
<comment type="caution">
    <text evidence="11">The sequence shown here is derived from an EMBL/GenBank/DDBJ whole genome shotgun (WGS) entry which is preliminary data.</text>
</comment>
<dbReference type="GO" id="GO:0007165">
    <property type="term" value="P:signal transduction"/>
    <property type="evidence" value="ECO:0007669"/>
    <property type="project" value="UniProtKB-KW"/>
</dbReference>
<evidence type="ECO:0000256" key="7">
    <source>
        <dbReference type="SAM" id="SignalP"/>
    </source>
</evidence>
<proteinExistence type="inferred from homology"/>
<dbReference type="OrthoDB" id="7295762at2"/>
<keyword evidence="6" id="KW-0472">Membrane</keyword>
<dbReference type="SMART" id="SM00304">
    <property type="entry name" value="HAMP"/>
    <property type="match status" value="1"/>
</dbReference>
<dbReference type="PROSITE" id="PS50192">
    <property type="entry name" value="T_SNARE"/>
    <property type="match status" value="1"/>
</dbReference>
<keyword evidence="6" id="KW-0812">Transmembrane</keyword>
<evidence type="ECO:0000256" key="1">
    <source>
        <dbReference type="ARBA" id="ARBA00004429"/>
    </source>
</evidence>
<dbReference type="Pfam" id="PF00015">
    <property type="entry name" value="MCPsignal"/>
    <property type="match status" value="1"/>
</dbReference>
<evidence type="ECO:0000256" key="4">
    <source>
        <dbReference type="ARBA" id="ARBA00029447"/>
    </source>
</evidence>
<dbReference type="InterPro" id="IPR000727">
    <property type="entry name" value="T_SNARE_dom"/>
</dbReference>
<feature type="domain" description="HAMP" evidence="10">
    <location>
        <begin position="338"/>
        <end position="391"/>
    </location>
</feature>
<keyword evidence="7" id="KW-0732">Signal</keyword>
<dbReference type="SUPFAM" id="SSF58104">
    <property type="entry name" value="Methyl-accepting chemotaxis protein (MCP) signaling domain"/>
    <property type="match status" value="1"/>
</dbReference>
<keyword evidence="12" id="KW-1185">Reference proteome</keyword>
<evidence type="ECO:0008006" key="13">
    <source>
        <dbReference type="Google" id="ProtNLM"/>
    </source>
</evidence>
<evidence type="ECO:0000313" key="12">
    <source>
        <dbReference type="Proteomes" id="UP000188879"/>
    </source>
</evidence>
<dbReference type="RefSeq" id="WP_076958521.1">
    <property type="nucleotide sequence ID" value="NZ_MLCO01000175.1"/>
</dbReference>
<comment type="subcellular location">
    <subcellularLocation>
        <location evidence="1">Cell inner membrane</location>
        <topology evidence="1">Multi-pass membrane protein</topology>
    </subcellularLocation>
</comment>
<gene>
    <name evidence="11" type="ORF">BKE38_17040</name>
</gene>
<keyword evidence="6" id="KW-1133">Transmembrane helix</keyword>
<reference evidence="11 12" key="1">
    <citation type="submission" date="2016-10" db="EMBL/GenBank/DDBJ databases">
        <title>Draft Genome sequence of Roseomonas sp. strain M3.</title>
        <authorList>
            <person name="Subhash Y."/>
            <person name="Lee S."/>
        </authorList>
    </citation>
    <scope>NUCLEOTIDE SEQUENCE [LARGE SCALE GENOMIC DNA]</scope>
    <source>
        <strain evidence="11 12">M3</strain>
    </source>
</reference>
<dbReference type="InterPro" id="IPR004089">
    <property type="entry name" value="MCPsignal_dom"/>
</dbReference>
<dbReference type="Pfam" id="PF00672">
    <property type="entry name" value="HAMP"/>
    <property type="match status" value="1"/>
</dbReference>
<feature type="domain" description="Methyl-accepting transducer" evidence="8">
    <location>
        <begin position="431"/>
        <end position="667"/>
    </location>
</feature>
<evidence type="ECO:0000313" key="11">
    <source>
        <dbReference type="EMBL" id="ONG51004.1"/>
    </source>
</evidence>
<dbReference type="Proteomes" id="UP000188879">
    <property type="component" value="Unassembled WGS sequence"/>
</dbReference>
<keyword evidence="2" id="KW-0997">Cell inner membrane</keyword>
<sequence length="687" mass="71968">MRIRTFLLACFCGVAVPGAGASLWLSSNAFSAWQRAEEGQRSTDAVSDAQRAQTAIAVEVGAFASNLRMPVPQLDVLREAALQTDRRLQAAAATATEAGFQAALARDTLARIQQVRARAHAEMAKPLEQRDANLPNVTQETRNQSVEALRRLATEAADRVTATAPGAALLVEVASAAMDFRDFIGRRSVPVTAWVGGLAVTPQAYDDMLVFTGRMEQAWSGAQRLIAELPNAERLQQAVVAQRAIQAELEPRWRQMLVLGRTALIQGKVDWGTTVAEFRPWSVKSQAEILSLRDAALDDAIALTDAASDRALMIFSGALALALLVGAAAVLSVVLLLKRLVAPVRQLTEGVGRIAAGELEIAVPHRGRADEVGEMAEAVEVLRANSVERRRMEEAAGKAQAERVRRAQHLESLVRDFEGRVGEMTSIVSSASSELEATARSMSDTAAMTNRQAGTVVGAAGEASSGVQTVAAAAEELAASIQEISRQVGQATAVASRAVEDAQRTDGVVQVLAVGAQKIGDVVKLISDIAGQTNLLALNATIEAARAGEAGKGFAVVASEVKSLAGQTAKATEEISSQIGQIQLATGEAVTAIGAISRTIEEVSSIAVAIAAAVEEQSSATSEIARTVQHTAEATEQVTANISAVSQGSTETGAAATQVLAAASELARQSEQLTERVGTFVAEVRAA</sequence>
<dbReference type="SMART" id="SM00283">
    <property type="entry name" value="MA"/>
    <property type="match status" value="1"/>
</dbReference>
<dbReference type="GO" id="GO:0005886">
    <property type="term" value="C:plasma membrane"/>
    <property type="evidence" value="ECO:0007669"/>
    <property type="project" value="UniProtKB-SubCell"/>
</dbReference>
<feature type="domain" description="T-SNARE coiled-coil homology" evidence="9">
    <location>
        <begin position="583"/>
        <end position="645"/>
    </location>
</feature>
<evidence type="ECO:0000256" key="3">
    <source>
        <dbReference type="ARBA" id="ARBA00023224"/>
    </source>
</evidence>
<dbReference type="AlphaFoldDB" id="A0A1V2GZK4"/>